<protein>
    <submittedName>
        <fullName evidence="3">DUF2953 domain-containing protein</fullName>
    </submittedName>
</protein>
<dbReference type="RefSeq" id="WP_260978753.1">
    <property type="nucleotide sequence ID" value="NZ_JAODBU010000007.1"/>
</dbReference>
<feature type="compositionally biased region" description="Basic and acidic residues" evidence="1">
    <location>
        <begin position="144"/>
        <end position="162"/>
    </location>
</feature>
<feature type="transmembrane region" description="Helical" evidence="2">
    <location>
        <begin position="6"/>
        <end position="29"/>
    </location>
</feature>
<gene>
    <name evidence="3" type="ORF">N5B56_08635</name>
</gene>
<reference evidence="3" key="1">
    <citation type="submission" date="2022-09" db="EMBL/GenBank/DDBJ databases">
        <title>Eubacterium sp. LFL-14 isolated from human feces.</title>
        <authorList>
            <person name="Liu F."/>
        </authorList>
    </citation>
    <scope>NUCLEOTIDE SEQUENCE</scope>
    <source>
        <strain evidence="3">LFL-14</strain>
    </source>
</reference>
<keyword evidence="2" id="KW-0812">Transmembrane</keyword>
<proteinExistence type="predicted"/>
<sequence>MLHILLILLKIIGIILLASLALVALLFILPASYKIEGIKNKEQSYLTIHGGWLFHLLHFNMEYSEELKYSLRIFGLKIFSDDTDENEYDSYETFENDKKYEKRGSTEDNDKNMNSVESDDFIKAGQEFKGDNIEGKALANSQKNLDKESVDERRSYINKEESSTDEENSDLDYKVKQLIEFIKNIWFKCRKLFGKIKHKVRSTKHKFKNNQKKFKYLIEYLKSEEVKTAYNYIKSKTKQIVKLLKPKKIRGKLEFGFDSPDKTGKMLGVIAVVCTALKLNMDNFQIEPDFENKKFNGIIKAWGHFSIGVVGVYILQIYMKDEVHAVIDKFS</sequence>
<keyword evidence="2" id="KW-0472">Membrane</keyword>
<name>A0ABT2M0W2_9FIRM</name>
<dbReference type="Proteomes" id="UP001431199">
    <property type="component" value="Unassembled WGS sequence"/>
</dbReference>
<feature type="region of interest" description="Disordered" evidence="1">
    <location>
        <begin position="143"/>
        <end position="163"/>
    </location>
</feature>
<accession>A0ABT2M0W2</accession>
<comment type="caution">
    <text evidence="3">The sequence shown here is derived from an EMBL/GenBank/DDBJ whole genome shotgun (WGS) entry which is preliminary data.</text>
</comment>
<evidence type="ECO:0000256" key="1">
    <source>
        <dbReference type="SAM" id="MobiDB-lite"/>
    </source>
</evidence>
<evidence type="ECO:0000256" key="2">
    <source>
        <dbReference type="SAM" id="Phobius"/>
    </source>
</evidence>
<evidence type="ECO:0000313" key="4">
    <source>
        <dbReference type="Proteomes" id="UP001431199"/>
    </source>
</evidence>
<keyword evidence="2" id="KW-1133">Transmembrane helix</keyword>
<organism evidence="3 4">
    <name type="scientific">Eubacterium album</name>
    <dbReference type="NCBI Taxonomy" id="2978477"/>
    <lineage>
        <taxon>Bacteria</taxon>
        <taxon>Bacillati</taxon>
        <taxon>Bacillota</taxon>
        <taxon>Clostridia</taxon>
        <taxon>Eubacteriales</taxon>
        <taxon>Eubacteriaceae</taxon>
        <taxon>Eubacterium</taxon>
    </lineage>
</organism>
<evidence type="ECO:0000313" key="3">
    <source>
        <dbReference type="EMBL" id="MCT7399146.1"/>
    </source>
</evidence>
<dbReference type="EMBL" id="JAODBU010000007">
    <property type="protein sequence ID" value="MCT7399146.1"/>
    <property type="molecule type" value="Genomic_DNA"/>
</dbReference>
<keyword evidence="4" id="KW-1185">Reference proteome</keyword>